<keyword evidence="4" id="KW-1185">Reference proteome</keyword>
<dbReference type="Pfam" id="PF11827">
    <property type="entry name" value="DUF3347"/>
    <property type="match status" value="1"/>
</dbReference>
<dbReference type="KEGG" id="nia:A8C56_14105"/>
<dbReference type="STRING" id="1176587.A8C56_14105"/>
<dbReference type="EMBL" id="CP015772">
    <property type="protein sequence ID" value="ANH83946.1"/>
    <property type="molecule type" value="Genomic_DNA"/>
</dbReference>
<evidence type="ECO:0000313" key="3">
    <source>
        <dbReference type="EMBL" id="ANH83946.1"/>
    </source>
</evidence>
<sequence length="271" mass="29864">MQSIKQWSLMAVAGLMSFSLFAKAQIKNAKTETVTIQGSSPACKKMIEYAGNRKRIARLTWNADTKTAQLTYNAKATTKEAVLKRVALAGFDNEVYNAPLSAYRMLTSECYYKGAPQTTDINTTDSTKDASKLAPLYRAYFAISNALVRSDEKTAGQKAGELHHLVKAVQMDALSPEEHTAWMHIKAPLNEQSAALKAAAGIEKQRVTFAALSESVYQLFKASKLPYKIYYNECPMFHGGATWLSREESIRNPYYGAAMMTCGATKAVIGQ</sequence>
<dbReference type="OrthoDB" id="5513217at2"/>
<feature type="domain" description="DUF3347" evidence="2">
    <location>
        <begin position="137"/>
        <end position="225"/>
    </location>
</feature>
<accession>A0A1A9I8J9</accession>
<evidence type="ECO:0000256" key="1">
    <source>
        <dbReference type="SAM" id="SignalP"/>
    </source>
</evidence>
<organism evidence="3 4">
    <name type="scientific">Niabella ginsenosidivorans</name>
    <dbReference type="NCBI Taxonomy" id="1176587"/>
    <lineage>
        <taxon>Bacteria</taxon>
        <taxon>Pseudomonadati</taxon>
        <taxon>Bacteroidota</taxon>
        <taxon>Chitinophagia</taxon>
        <taxon>Chitinophagales</taxon>
        <taxon>Chitinophagaceae</taxon>
        <taxon>Niabella</taxon>
    </lineage>
</organism>
<proteinExistence type="predicted"/>
<protein>
    <recommendedName>
        <fullName evidence="2">DUF3347 domain-containing protein</fullName>
    </recommendedName>
</protein>
<dbReference type="RefSeq" id="WP_067762053.1">
    <property type="nucleotide sequence ID" value="NZ_CP015772.1"/>
</dbReference>
<dbReference type="InterPro" id="IPR021782">
    <property type="entry name" value="DUF3347"/>
</dbReference>
<evidence type="ECO:0000259" key="2">
    <source>
        <dbReference type="Pfam" id="PF11827"/>
    </source>
</evidence>
<dbReference type="AlphaFoldDB" id="A0A1A9I8J9"/>
<name>A0A1A9I8J9_9BACT</name>
<dbReference type="Proteomes" id="UP000077667">
    <property type="component" value="Chromosome"/>
</dbReference>
<feature type="chain" id="PRO_5008390042" description="DUF3347 domain-containing protein" evidence="1">
    <location>
        <begin position="25"/>
        <end position="271"/>
    </location>
</feature>
<feature type="signal peptide" evidence="1">
    <location>
        <begin position="1"/>
        <end position="24"/>
    </location>
</feature>
<evidence type="ECO:0000313" key="4">
    <source>
        <dbReference type="Proteomes" id="UP000077667"/>
    </source>
</evidence>
<keyword evidence="1" id="KW-0732">Signal</keyword>
<gene>
    <name evidence="3" type="ORF">A8C56_14105</name>
</gene>
<reference evidence="3 4" key="1">
    <citation type="submission" date="2016-05" db="EMBL/GenBank/DDBJ databases">
        <title>Niabella ginsenosidivorans BS26 whole genome sequencing.</title>
        <authorList>
            <person name="Im W.T."/>
            <person name="Siddiqi M.Z."/>
        </authorList>
    </citation>
    <scope>NUCLEOTIDE SEQUENCE [LARGE SCALE GENOMIC DNA]</scope>
    <source>
        <strain evidence="3 4">BS26</strain>
    </source>
</reference>